<dbReference type="InterPro" id="IPR006710">
    <property type="entry name" value="Glyco_hydro_43"/>
</dbReference>
<keyword evidence="7" id="KW-1185">Reference proteome</keyword>
<evidence type="ECO:0000313" key="7">
    <source>
        <dbReference type="Proteomes" id="UP000034680"/>
    </source>
</evidence>
<gene>
    <name evidence="6" type="ORF">UCDDA912_g10668</name>
</gene>
<reference evidence="6 7" key="1">
    <citation type="submission" date="2015-05" db="EMBL/GenBank/DDBJ databases">
        <title>Distinctive expansion of gene families associated with plant cell wall degradation and secondary metabolism in the genomes of grapevine trunk pathogens.</title>
        <authorList>
            <person name="Lawrence D.P."/>
            <person name="Travadon R."/>
            <person name="Rolshausen P.E."/>
            <person name="Baumgartner K."/>
        </authorList>
    </citation>
    <scope>NUCLEOTIDE SEQUENCE [LARGE SCALE GENOMIC DNA]</scope>
    <source>
        <strain evidence="6">DA912</strain>
    </source>
</reference>
<accession>A0A0G2H277</accession>
<dbReference type="STRING" id="1214573.A0A0G2H277"/>
<dbReference type="PANTHER" id="PTHR42812:SF16">
    <property type="entry name" value="HYDROLASE, PUTATIVE (AFU_ORTHOLOGUE AFUA_7G06110)-RELATED"/>
    <property type="match status" value="1"/>
</dbReference>
<dbReference type="EMBL" id="LCUC01000809">
    <property type="protein sequence ID" value="KKY29408.1"/>
    <property type="molecule type" value="Genomic_DNA"/>
</dbReference>
<sequence>MSGPVRSATTPSNPTDASDPPTSLNPILRGFNPDPTICVVLASGGTPTIFFLSTSTFEYFPGCAIYTSTDLLNRELIGHALKRRSQIELRTVKPGADSWASTLRYRPDEGRWYLANCLFQRYRPASDQRIFPRGFYVFTDNIWDDNAWSDPVYFGDPGFDQDLFWDDDGKVYLSTTTRLSDRAPDSTQKDLAIHISQMNICTGRTLTPPVVIRRSPHGIAEGSHIIGRNRIYHLFTAGGGTEAGHQGPDAPAMLLRRQTSFFQSLEVTMEFSTQQRGA</sequence>
<evidence type="ECO:0000256" key="4">
    <source>
        <dbReference type="RuleBase" id="RU361187"/>
    </source>
</evidence>
<dbReference type="GO" id="GO:0004553">
    <property type="term" value="F:hydrolase activity, hydrolyzing O-glycosyl compounds"/>
    <property type="evidence" value="ECO:0007669"/>
    <property type="project" value="InterPro"/>
</dbReference>
<evidence type="ECO:0000256" key="3">
    <source>
        <dbReference type="ARBA" id="ARBA00023295"/>
    </source>
</evidence>
<evidence type="ECO:0000313" key="6">
    <source>
        <dbReference type="EMBL" id="KKY29408.1"/>
    </source>
</evidence>
<dbReference type="Pfam" id="PF04616">
    <property type="entry name" value="Glyco_hydro_43"/>
    <property type="match status" value="1"/>
</dbReference>
<dbReference type="AlphaFoldDB" id="A0A0G2H277"/>
<dbReference type="GO" id="GO:0005975">
    <property type="term" value="P:carbohydrate metabolic process"/>
    <property type="evidence" value="ECO:0007669"/>
    <property type="project" value="InterPro"/>
</dbReference>
<dbReference type="Gene3D" id="2.115.10.20">
    <property type="entry name" value="Glycosyl hydrolase domain, family 43"/>
    <property type="match status" value="1"/>
</dbReference>
<feature type="compositionally biased region" description="Polar residues" evidence="5">
    <location>
        <begin position="7"/>
        <end position="25"/>
    </location>
</feature>
<keyword evidence="3 4" id="KW-0326">Glycosidase</keyword>
<dbReference type="InterPro" id="IPR051795">
    <property type="entry name" value="Glycosyl_Hydrlase_43"/>
</dbReference>
<organism evidence="6 7">
    <name type="scientific">Diaporthe ampelina</name>
    <dbReference type="NCBI Taxonomy" id="1214573"/>
    <lineage>
        <taxon>Eukaryota</taxon>
        <taxon>Fungi</taxon>
        <taxon>Dikarya</taxon>
        <taxon>Ascomycota</taxon>
        <taxon>Pezizomycotina</taxon>
        <taxon>Sordariomycetes</taxon>
        <taxon>Sordariomycetidae</taxon>
        <taxon>Diaporthales</taxon>
        <taxon>Diaporthaceae</taxon>
        <taxon>Diaporthe</taxon>
    </lineage>
</organism>
<name>A0A0G2H277_9PEZI</name>
<reference evidence="6 7" key="2">
    <citation type="submission" date="2015-05" db="EMBL/GenBank/DDBJ databases">
        <authorList>
            <person name="Morales-Cruz A."/>
            <person name="Amrine K.C."/>
            <person name="Cantu D."/>
        </authorList>
    </citation>
    <scope>NUCLEOTIDE SEQUENCE [LARGE SCALE GENOMIC DNA]</scope>
    <source>
        <strain evidence="6">DA912</strain>
    </source>
</reference>
<dbReference type="SUPFAM" id="SSF75005">
    <property type="entry name" value="Arabinanase/levansucrase/invertase"/>
    <property type="match status" value="1"/>
</dbReference>
<dbReference type="OrthoDB" id="2139957at2759"/>
<dbReference type="InterPro" id="IPR023296">
    <property type="entry name" value="Glyco_hydro_beta-prop_sf"/>
</dbReference>
<dbReference type="PANTHER" id="PTHR42812">
    <property type="entry name" value="BETA-XYLOSIDASE"/>
    <property type="match status" value="1"/>
</dbReference>
<feature type="region of interest" description="Disordered" evidence="5">
    <location>
        <begin position="1"/>
        <end position="26"/>
    </location>
</feature>
<comment type="caution">
    <text evidence="6">The sequence shown here is derived from an EMBL/GenBank/DDBJ whole genome shotgun (WGS) entry which is preliminary data.</text>
</comment>
<protein>
    <submittedName>
        <fullName evidence="6">Putative glycosyl hydrolase</fullName>
    </submittedName>
</protein>
<evidence type="ECO:0000256" key="1">
    <source>
        <dbReference type="ARBA" id="ARBA00009865"/>
    </source>
</evidence>
<comment type="similarity">
    <text evidence="1 4">Belongs to the glycosyl hydrolase 43 family.</text>
</comment>
<evidence type="ECO:0000256" key="5">
    <source>
        <dbReference type="SAM" id="MobiDB-lite"/>
    </source>
</evidence>
<dbReference type="Proteomes" id="UP000034680">
    <property type="component" value="Unassembled WGS sequence"/>
</dbReference>
<evidence type="ECO:0000256" key="2">
    <source>
        <dbReference type="ARBA" id="ARBA00022801"/>
    </source>
</evidence>
<keyword evidence="2 4" id="KW-0378">Hydrolase</keyword>
<proteinExistence type="inferred from homology"/>